<evidence type="ECO:0000256" key="1">
    <source>
        <dbReference type="SAM" id="MobiDB-lite"/>
    </source>
</evidence>
<gene>
    <name evidence="2" type="primary">Necator_chrII.g4490</name>
    <name evidence="2" type="ORF">RB195_016698</name>
</gene>
<proteinExistence type="predicted"/>
<protein>
    <submittedName>
        <fullName evidence="2">Uncharacterized protein</fullName>
    </submittedName>
</protein>
<organism evidence="2 3">
    <name type="scientific">Necator americanus</name>
    <name type="common">Human hookworm</name>
    <dbReference type="NCBI Taxonomy" id="51031"/>
    <lineage>
        <taxon>Eukaryota</taxon>
        <taxon>Metazoa</taxon>
        <taxon>Ecdysozoa</taxon>
        <taxon>Nematoda</taxon>
        <taxon>Chromadorea</taxon>
        <taxon>Rhabditida</taxon>
        <taxon>Rhabditina</taxon>
        <taxon>Rhabditomorpha</taxon>
        <taxon>Strongyloidea</taxon>
        <taxon>Ancylostomatidae</taxon>
        <taxon>Bunostominae</taxon>
        <taxon>Necator</taxon>
    </lineage>
</organism>
<evidence type="ECO:0000313" key="3">
    <source>
        <dbReference type="Proteomes" id="UP001303046"/>
    </source>
</evidence>
<accession>A0ABR1C1N9</accession>
<evidence type="ECO:0000313" key="2">
    <source>
        <dbReference type="EMBL" id="KAK6732471.1"/>
    </source>
</evidence>
<feature type="region of interest" description="Disordered" evidence="1">
    <location>
        <begin position="44"/>
        <end position="66"/>
    </location>
</feature>
<name>A0ABR1C1N9_NECAM</name>
<dbReference type="EMBL" id="JAVFWL010000002">
    <property type="protein sequence ID" value="KAK6732471.1"/>
    <property type="molecule type" value="Genomic_DNA"/>
</dbReference>
<keyword evidence="3" id="KW-1185">Reference proteome</keyword>
<dbReference type="Proteomes" id="UP001303046">
    <property type="component" value="Unassembled WGS sequence"/>
</dbReference>
<feature type="compositionally biased region" description="Polar residues" evidence="1">
    <location>
        <begin position="54"/>
        <end position="66"/>
    </location>
</feature>
<reference evidence="2 3" key="1">
    <citation type="submission" date="2023-08" db="EMBL/GenBank/DDBJ databases">
        <title>A Necator americanus chromosomal reference genome.</title>
        <authorList>
            <person name="Ilik V."/>
            <person name="Petrzelkova K.J."/>
            <person name="Pardy F."/>
            <person name="Fuh T."/>
            <person name="Niatou-Singa F.S."/>
            <person name="Gouil Q."/>
            <person name="Baker L."/>
            <person name="Ritchie M.E."/>
            <person name="Jex A.R."/>
            <person name="Gazzola D."/>
            <person name="Li H."/>
            <person name="Toshio Fujiwara R."/>
            <person name="Zhan B."/>
            <person name="Aroian R.V."/>
            <person name="Pafco B."/>
            <person name="Schwarz E.M."/>
        </authorList>
    </citation>
    <scope>NUCLEOTIDE SEQUENCE [LARGE SCALE GENOMIC DNA]</scope>
    <source>
        <strain evidence="2 3">Aroian</strain>
        <tissue evidence="2">Whole animal</tissue>
    </source>
</reference>
<comment type="caution">
    <text evidence="2">The sequence shown here is derived from an EMBL/GenBank/DDBJ whole genome shotgun (WGS) entry which is preliminary data.</text>
</comment>
<sequence>MRVSFVVKSTIRGRCAIVYLYSIADSSGEGLVVLTAEEEAKEARWRRGGGEGGQQMSSSGKRSVRC</sequence>